<keyword evidence="1" id="KW-1133">Transmembrane helix</keyword>
<sequence>MNDDVDRAGYFLERSAQPVIWLSFGLAFVTVAGVVLGIVQASVPWWGAVAAGLAVLGFVASGVCAVRAYRAGDQRQIGFAWAVTLVIAGLGFLATRLAA</sequence>
<evidence type="ECO:0000313" key="2">
    <source>
        <dbReference type="EMBL" id="MCM2577630.1"/>
    </source>
</evidence>
<organism evidence="2 3">
    <name type="scientific">Streptomyces meridianus</name>
    <dbReference type="NCBI Taxonomy" id="2938945"/>
    <lineage>
        <taxon>Bacteria</taxon>
        <taxon>Bacillati</taxon>
        <taxon>Actinomycetota</taxon>
        <taxon>Actinomycetes</taxon>
        <taxon>Kitasatosporales</taxon>
        <taxon>Streptomycetaceae</taxon>
        <taxon>Streptomyces</taxon>
    </lineage>
</organism>
<comment type="caution">
    <text evidence="2">The sequence shown here is derived from an EMBL/GenBank/DDBJ whole genome shotgun (WGS) entry which is preliminary data.</text>
</comment>
<keyword evidence="3" id="KW-1185">Reference proteome</keyword>
<accession>A0ABT0X505</accession>
<evidence type="ECO:0000313" key="3">
    <source>
        <dbReference type="Proteomes" id="UP001167160"/>
    </source>
</evidence>
<feature type="transmembrane region" description="Helical" evidence="1">
    <location>
        <begin position="20"/>
        <end position="39"/>
    </location>
</feature>
<proteinExistence type="predicted"/>
<protein>
    <recommendedName>
        <fullName evidence="4">Integral membrane protein</fullName>
    </recommendedName>
</protein>
<dbReference type="RefSeq" id="WP_251412713.1">
    <property type="nucleotide sequence ID" value="NZ_JAMQGM010000020.1"/>
</dbReference>
<gene>
    <name evidence="2" type="ORF">M1E25_09715</name>
</gene>
<dbReference type="Proteomes" id="UP001167160">
    <property type="component" value="Unassembled WGS sequence"/>
</dbReference>
<keyword evidence="1" id="KW-0472">Membrane</keyword>
<evidence type="ECO:0008006" key="4">
    <source>
        <dbReference type="Google" id="ProtNLM"/>
    </source>
</evidence>
<keyword evidence="1" id="KW-0812">Transmembrane</keyword>
<feature type="transmembrane region" description="Helical" evidence="1">
    <location>
        <begin position="78"/>
        <end position="98"/>
    </location>
</feature>
<evidence type="ECO:0000256" key="1">
    <source>
        <dbReference type="SAM" id="Phobius"/>
    </source>
</evidence>
<dbReference type="EMBL" id="JAMQGM010000020">
    <property type="protein sequence ID" value="MCM2577630.1"/>
    <property type="molecule type" value="Genomic_DNA"/>
</dbReference>
<reference evidence="2" key="1">
    <citation type="journal article" date="2023" name="Int. J. Syst. Evol. Microbiol.">
        <title>Streptomyces meridianus sp. nov. isolated from brackish water of the Tagus estuary in Alcochete, Portugal.</title>
        <authorList>
            <person name="Santos J.D.N."/>
            <person name="Klimek D."/>
            <person name="Calusinska M."/>
            <person name="Lobo Da Cunha A."/>
            <person name="Catita J."/>
            <person name="Goncalves H."/>
            <person name="Gonzalez I."/>
            <person name="Reyes F."/>
            <person name="Lage O.M."/>
        </authorList>
    </citation>
    <scope>NUCLEOTIDE SEQUENCE</scope>
    <source>
        <strain evidence="2">MTZ3.1</strain>
    </source>
</reference>
<feature type="transmembrane region" description="Helical" evidence="1">
    <location>
        <begin position="45"/>
        <end position="66"/>
    </location>
</feature>
<name>A0ABT0X505_9ACTN</name>